<dbReference type="CDD" id="cd14993">
    <property type="entry name" value="7tmA_CCKR-like"/>
    <property type="match status" value="1"/>
</dbReference>
<gene>
    <name evidence="12" type="ORF">WN48_02593</name>
</gene>
<dbReference type="Pfam" id="PF00001">
    <property type="entry name" value="7tm_1"/>
    <property type="match status" value="2"/>
</dbReference>
<feature type="transmembrane region" description="Helical" evidence="10">
    <location>
        <begin position="6"/>
        <end position="25"/>
    </location>
</feature>
<feature type="transmembrane region" description="Helical" evidence="10">
    <location>
        <begin position="70"/>
        <end position="95"/>
    </location>
</feature>
<dbReference type="PROSITE" id="PS00237">
    <property type="entry name" value="G_PROTEIN_RECEP_F1_1"/>
    <property type="match status" value="1"/>
</dbReference>
<comment type="similarity">
    <text evidence="2 9">Belongs to the G-protein coupled receptor 1 family.</text>
</comment>
<keyword evidence="5 9" id="KW-0297">G-protein coupled receptor</keyword>
<protein>
    <submittedName>
        <fullName evidence="12">Orexin receptor type 2</fullName>
    </submittedName>
</protein>
<dbReference type="PRINTS" id="PR00237">
    <property type="entry name" value="GPCRRHODOPSN"/>
</dbReference>
<evidence type="ECO:0000256" key="4">
    <source>
        <dbReference type="ARBA" id="ARBA00022989"/>
    </source>
</evidence>
<dbReference type="AlphaFoldDB" id="A0A310SGA3"/>
<reference evidence="12 13" key="1">
    <citation type="submission" date="2015-07" db="EMBL/GenBank/DDBJ databases">
        <title>The genome of Eufriesea mexicana.</title>
        <authorList>
            <person name="Pan H."/>
            <person name="Kapheim K."/>
        </authorList>
    </citation>
    <scope>NUCLEOTIDE SEQUENCE [LARGE SCALE GENOMIC DNA]</scope>
    <source>
        <strain evidence="12">0111107269</strain>
        <tissue evidence="12">Whole body</tissue>
    </source>
</reference>
<keyword evidence="3 9" id="KW-0812">Transmembrane</keyword>
<keyword evidence="4 10" id="KW-1133">Transmembrane helix</keyword>
<dbReference type="Gene3D" id="1.20.1070.10">
    <property type="entry name" value="Rhodopsin 7-helix transmembrane proteins"/>
    <property type="match status" value="2"/>
</dbReference>
<dbReference type="SUPFAM" id="SSF81321">
    <property type="entry name" value="Family A G protein-coupled receptor-like"/>
    <property type="match status" value="2"/>
</dbReference>
<dbReference type="PROSITE" id="PS50262">
    <property type="entry name" value="G_PROTEIN_RECEP_F1_2"/>
    <property type="match status" value="2"/>
</dbReference>
<feature type="domain" description="G-protein coupled receptors family 1 profile" evidence="11">
    <location>
        <begin position="485"/>
        <end position="813"/>
    </location>
</feature>
<comment type="subcellular location">
    <subcellularLocation>
        <location evidence="1">Membrane</location>
        <topology evidence="1">Multi-pass membrane protein</topology>
    </subcellularLocation>
</comment>
<accession>A0A310SGA3</accession>
<dbReference type="EMBL" id="KQ760243">
    <property type="protein sequence ID" value="OAD61277.1"/>
    <property type="molecule type" value="Genomic_DNA"/>
</dbReference>
<feature type="domain" description="G-protein coupled receptors family 1 profile" evidence="11">
    <location>
        <begin position="848"/>
        <end position="934"/>
    </location>
</feature>
<feature type="transmembrane region" description="Helical" evidence="10">
    <location>
        <begin position="469"/>
        <end position="494"/>
    </location>
</feature>
<keyword evidence="7 9" id="KW-0675">Receptor</keyword>
<dbReference type="InterPro" id="IPR017452">
    <property type="entry name" value="GPCR_Rhodpsn_7TM"/>
</dbReference>
<feature type="transmembrane region" description="Helical" evidence="10">
    <location>
        <begin position="756"/>
        <end position="774"/>
    </location>
</feature>
<dbReference type="GO" id="GO:0004930">
    <property type="term" value="F:G protein-coupled receptor activity"/>
    <property type="evidence" value="ECO:0007669"/>
    <property type="project" value="UniProtKB-KW"/>
</dbReference>
<evidence type="ECO:0000256" key="3">
    <source>
        <dbReference type="ARBA" id="ARBA00022692"/>
    </source>
</evidence>
<evidence type="ECO:0000256" key="1">
    <source>
        <dbReference type="ARBA" id="ARBA00004141"/>
    </source>
</evidence>
<proteinExistence type="inferred from homology"/>
<feature type="transmembrane region" description="Helical" evidence="10">
    <location>
        <begin position="270"/>
        <end position="289"/>
    </location>
</feature>
<dbReference type="SMART" id="SM01381">
    <property type="entry name" value="7TM_GPCR_Srsx"/>
    <property type="match status" value="1"/>
</dbReference>
<feature type="transmembrane region" description="Helical" evidence="10">
    <location>
        <begin position="546"/>
        <end position="564"/>
    </location>
</feature>
<feature type="transmembrane region" description="Helical" evidence="10">
    <location>
        <begin position="157"/>
        <end position="180"/>
    </location>
</feature>
<name>A0A310SGA3_9HYME</name>
<feature type="transmembrane region" description="Helical" evidence="10">
    <location>
        <begin position="37"/>
        <end position="58"/>
    </location>
</feature>
<feature type="transmembrane region" description="Helical" evidence="10">
    <location>
        <begin position="877"/>
        <end position="895"/>
    </location>
</feature>
<evidence type="ECO:0000256" key="6">
    <source>
        <dbReference type="ARBA" id="ARBA00023136"/>
    </source>
</evidence>
<dbReference type="InterPro" id="IPR000276">
    <property type="entry name" value="GPCR_Rhodpsn"/>
</dbReference>
<evidence type="ECO:0000256" key="9">
    <source>
        <dbReference type="RuleBase" id="RU000688"/>
    </source>
</evidence>
<evidence type="ECO:0000256" key="2">
    <source>
        <dbReference type="ARBA" id="ARBA00010663"/>
    </source>
</evidence>
<dbReference type="GO" id="GO:0005886">
    <property type="term" value="C:plasma membrane"/>
    <property type="evidence" value="ECO:0007669"/>
    <property type="project" value="TreeGrafter"/>
</dbReference>
<evidence type="ECO:0000313" key="12">
    <source>
        <dbReference type="EMBL" id="OAD61277.1"/>
    </source>
</evidence>
<evidence type="ECO:0000313" key="13">
    <source>
        <dbReference type="Proteomes" id="UP000250275"/>
    </source>
</evidence>
<feature type="transmembrane region" description="Helical" evidence="10">
    <location>
        <begin position="794"/>
        <end position="816"/>
    </location>
</feature>
<dbReference type="OrthoDB" id="6366728at2759"/>
<keyword evidence="13" id="KW-1185">Reference proteome</keyword>
<feature type="transmembrane region" description="Helical" evidence="10">
    <location>
        <begin position="585"/>
        <end position="604"/>
    </location>
</feature>
<dbReference type="PANTHER" id="PTHR45695">
    <property type="entry name" value="LEUCOKININ RECEPTOR-RELATED"/>
    <property type="match status" value="1"/>
</dbReference>
<organism evidence="12 13">
    <name type="scientific">Eufriesea mexicana</name>
    <dbReference type="NCBI Taxonomy" id="516756"/>
    <lineage>
        <taxon>Eukaryota</taxon>
        <taxon>Metazoa</taxon>
        <taxon>Ecdysozoa</taxon>
        <taxon>Arthropoda</taxon>
        <taxon>Hexapoda</taxon>
        <taxon>Insecta</taxon>
        <taxon>Pterygota</taxon>
        <taxon>Neoptera</taxon>
        <taxon>Endopterygota</taxon>
        <taxon>Hymenoptera</taxon>
        <taxon>Apocrita</taxon>
        <taxon>Aculeata</taxon>
        <taxon>Apoidea</taxon>
        <taxon>Anthophila</taxon>
        <taxon>Apidae</taxon>
        <taxon>Eufriesea</taxon>
    </lineage>
</organism>
<evidence type="ECO:0000259" key="11">
    <source>
        <dbReference type="PROSITE" id="PS50262"/>
    </source>
</evidence>
<dbReference type="PANTHER" id="PTHR45695:SF15">
    <property type="entry name" value="OPSIN RH2"/>
    <property type="match status" value="1"/>
</dbReference>
<feature type="transmembrane region" description="Helical" evidence="10">
    <location>
        <begin position="124"/>
        <end position="145"/>
    </location>
</feature>
<feature type="transmembrane region" description="Helical" evidence="10">
    <location>
        <begin position="915"/>
        <end position="937"/>
    </location>
</feature>
<keyword evidence="6 10" id="KW-0472">Membrane</keyword>
<dbReference type="Proteomes" id="UP000250275">
    <property type="component" value="Unassembled WGS sequence"/>
</dbReference>
<evidence type="ECO:0000256" key="8">
    <source>
        <dbReference type="ARBA" id="ARBA00023224"/>
    </source>
</evidence>
<evidence type="ECO:0000256" key="7">
    <source>
        <dbReference type="ARBA" id="ARBA00023170"/>
    </source>
</evidence>
<evidence type="ECO:0000256" key="5">
    <source>
        <dbReference type="ARBA" id="ARBA00023040"/>
    </source>
</evidence>
<feature type="transmembrane region" description="Helical" evidence="10">
    <location>
        <begin position="506"/>
        <end position="526"/>
    </location>
</feature>
<keyword evidence="8 9" id="KW-0807">Transducer</keyword>
<feature type="transmembrane region" description="Helical" evidence="10">
    <location>
        <begin position="661"/>
        <end position="685"/>
    </location>
</feature>
<evidence type="ECO:0000256" key="10">
    <source>
        <dbReference type="SAM" id="Phobius"/>
    </source>
</evidence>
<sequence length="1082" mass="123172">MVLIGDISSIFTAGWLLGCTVLIATKDDIKARRFRDVIFIVFSMSLYLVSFFVLYIFVFSYKDLDPKTMLLIILRVLLAYWIELVDAALTTLWNWKIRSVISQLRNFDRVTKYRDASKGNKLRFFCRITVVFVFLYWCIVAYLSYRIELRVPGFRGIVYFFADASVNIQVLIFVGILFLIEERFRHLCNIVTFFKDDKLVVADRSIGHFTLQQIWWLHCTLANAAEMINSVYSIQLLFWIPSMSFNLLSRIYSLHVFILTDLGKIRELMLTFGCALNLILITTMCHITASQANRVGRLIFSPNSSVSMKRMFLQENIEAVAYFQLRKVHFFTTIGIIRIDLPLLLSGSSLVDISESGYSISTMFPINRLNNFVDIFVDIFADIFGNDNIFSHSYLKTILATSTTFDSVKEPGNQESKNLPMYGEIKRYGEIGFNSSYNGTTMPMNGSFKVNIEEILWYLYNKFHSEANYLLIILYVPVMALAVTANVLVIAVVLKYHYMRSVTNYFVVNLSVADLLVTTICMPVAVSQAVSVVWIHGEVMCKLSSYLQGVAVAASVFTITVMSIDRYLAIRSPIAFRRVFNRKSTVLVIVALWLVALIIFAPVLRVRTLQSPGMELSNISFQGSWNITRNFPQNASPVSRLPPDFYICSEDFKPLGIRASLFGAVCFVLVYAIPGFIVILSYSMLGRTLCARKPPLDCDSVEGSASSQQVSRKIKGTMTLNLTNVDLSFWNSTFNPFSYSIVNPVSFRLVRERRRIAWILLLLAVLFALCWLPYNVLMLLIDLGAVEGKAPMNALSYCLFLGHANSALNPTVYCFMTRNFRRSVLEILCHGTHRLARRRPRRRVSSNVYSTISEFTTENATAFCSQSFRLVRERRRIAWILLLLAVLFALCWLPYNVLMLLIDLGAVEGKAPMNALSYCLFLGHANSALNPTVYCFMTRNFRRSVLEILCHGTHRLARRRPRRRSVQGTAVIDDACVGCNASSSIRRELLRKRGTLSGCGCGLPIGGHHAVLALRRTTTYSTGYDSYYSRHSPHRRCYMLRSLRSRPQTTVEQVQVNRNQETCYEKNKASQLCANTKSVELE</sequence>